<sequence length="113" mass="11704">MRIAVPNTRPCQPSLGGKRIGGLTAAASPRGQLAERAVIAPLIVTWGANGLTRGRIEGLGRDLQRIDPRCLEGARSRPGTDDVDGCGGAACHNSMVGGEADQAARSLDSDQRS</sequence>
<dbReference type="Proteomes" id="UP000256324">
    <property type="component" value="Unassembled WGS sequence"/>
</dbReference>
<name>A0ABX9IA12_9ACTN</name>
<dbReference type="EMBL" id="PCZS01000002">
    <property type="protein sequence ID" value="REB69095.1"/>
    <property type="molecule type" value="Genomic_DNA"/>
</dbReference>
<feature type="region of interest" description="Disordered" evidence="1">
    <location>
        <begin position="1"/>
        <end position="23"/>
    </location>
</feature>
<accession>A0ABX9IA12</accession>
<evidence type="ECO:0000313" key="2">
    <source>
        <dbReference type="EMBL" id="REB69095.1"/>
    </source>
</evidence>
<reference evidence="2 3" key="1">
    <citation type="submission" date="2017-09" db="EMBL/GenBank/DDBJ databases">
        <authorList>
            <person name="Bumgarner R.E."/>
        </authorList>
    </citation>
    <scope>NUCLEOTIDE SEQUENCE [LARGE SCALE GENOMIC DNA]</scope>
    <source>
        <strain evidence="2 3">T34998</strain>
    </source>
</reference>
<evidence type="ECO:0000256" key="1">
    <source>
        <dbReference type="SAM" id="MobiDB-lite"/>
    </source>
</evidence>
<evidence type="ECO:0000313" key="3">
    <source>
        <dbReference type="Proteomes" id="UP000256324"/>
    </source>
</evidence>
<gene>
    <name evidence="2" type="ORF">CP880_06375</name>
</gene>
<organism evidence="2 3">
    <name type="scientific">Cutibacterium namnetense</name>
    <dbReference type="NCBI Taxonomy" id="1574624"/>
    <lineage>
        <taxon>Bacteria</taxon>
        <taxon>Bacillati</taxon>
        <taxon>Actinomycetota</taxon>
        <taxon>Actinomycetes</taxon>
        <taxon>Propionibacteriales</taxon>
        <taxon>Propionibacteriaceae</taxon>
        <taxon>Cutibacterium</taxon>
    </lineage>
</organism>
<dbReference type="RefSeq" id="WP_082863970.1">
    <property type="nucleotide sequence ID" value="NZ_JARJOC010000002.1"/>
</dbReference>
<protein>
    <submittedName>
        <fullName evidence="2">Uncharacterized protein</fullName>
    </submittedName>
</protein>
<proteinExistence type="predicted"/>
<keyword evidence="3" id="KW-1185">Reference proteome</keyword>
<comment type="caution">
    <text evidence="2">The sequence shown here is derived from an EMBL/GenBank/DDBJ whole genome shotgun (WGS) entry which is preliminary data.</text>
</comment>